<evidence type="ECO:0000256" key="5">
    <source>
        <dbReference type="ARBA" id="ARBA00023180"/>
    </source>
</evidence>
<gene>
    <name evidence="12" type="ORF">PLXY2_LOCUS6875</name>
</gene>
<dbReference type="InterPro" id="IPR027417">
    <property type="entry name" value="P-loop_NTPase"/>
</dbReference>
<feature type="domain" description="Ig-like" evidence="9">
    <location>
        <begin position="138"/>
        <end position="234"/>
    </location>
</feature>
<feature type="transmembrane region" description="Helical" evidence="8">
    <location>
        <begin position="1493"/>
        <end position="1514"/>
    </location>
</feature>
<evidence type="ECO:0000256" key="1">
    <source>
        <dbReference type="ARBA" id="ARBA00004479"/>
    </source>
</evidence>
<dbReference type="InterPro" id="IPR051275">
    <property type="entry name" value="Cell_adhesion_signaling"/>
</dbReference>
<dbReference type="InterPro" id="IPR003961">
    <property type="entry name" value="FN3_dom"/>
</dbReference>
<dbReference type="GO" id="GO:0009653">
    <property type="term" value="P:anatomical structure morphogenesis"/>
    <property type="evidence" value="ECO:0007669"/>
    <property type="project" value="UniProtKB-ARBA"/>
</dbReference>
<feature type="compositionally biased region" description="Polar residues" evidence="7">
    <location>
        <begin position="1686"/>
        <end position="1696"/>
    </location>
</feature>
<protein>
    <submittedName>
        <fullName evidence="12">(diamondback moth) hypothetical protein</fullName>
    </submittedName>
</protein>
<name>A0A8S4EUD3_PLUXY</name>
<sequence length="1777" mass="196812">MDASVICLQWDAALIARHNQETTLLGAQAASEVPHDAREGDDVTLECRFTPQSPSAEPLTYYWVRTTPLMHDNVAIGNIPLQSNYQIQYSPQEGRYDLLISNTTYERDNGRFECRIKAGGSGRVVHAQAYALVVLIPPRAPLLTPGPHAHAQEAHDLHLSCSTVGGSPDPTIKWYREGSPYQLEANVTSARSRSEPTVSTLSLSPTRDDDGAIYRCVVWNRAMNEGEQLEATVDLSVNCEDLSFLSGHIPVRNNNHQQTEAVTGSERLQEMMASESVAAAEQQEINMRMQSRISQGRAQGFLQAFKSAAQSLMGKPQRTPEWRQIPKGPIRKRTAQRTITRADMGQVVPPKLKTATSPKEHLENAVIEFVAITTATKQVNLLSCKTIMQTYRQENEGRLKILLEEAEACIYDNSSCQVLRGKMTGAYMAAYSEESGFVPWECNSSKFTVPHNNQIVVVAQCTRIMLEDKILAKVETINANWNHWTMPTITWVNGVPGCGKTTLVINNFDVSKDTIITTTTEAAIDIRNRLAHRIGDMVKTRVRTMASVLVNGFREHVGCQRLIIDEALMNHFGAIVMAAHLSRACDIALIGDINQLPYIDRENLFELRYNRPTLVANITQELLCSYRNPMNVAYALKEVYSGIYAATARIQSLQLKRLTDAVIPKSQTNTLFLVHTQEEKETLTSQGYGKGMGSRVLTIHEAQGLTYESVINIRTKDKIKLHDSIPHAVVALSRHTTACTYYLLTLKYLGIVVISLKESDYPRVEVGPENPLKVEKDASAAMECKVDAKPKATSVRWTRSGKFVSNSLVHTVHGVTQADAGTYTCTADNGLGRTGEAELLLDVLYPPTVTVQSKTYESEEGGSVEIRCDIVANPDPISIEWLLEGKPDFRQKGDTLLLTRINAEMAGTYTCRAVNIISTSDGKRTERVGTASVAVLVRHRPGRAHITPDKPVAQEGTGVTLTCSASPPGWPAPQYRWFRDTAPQDAKPAVLATGNKYTMPSAHLGSEGVYYCQATNELGHGDLASVALEVHQPPRFQTKLQPHTTKRSGEKDFSVTCSALGKPKPNIKWLKDNLELKPDLNLYEVKTDITEGRNAVFNVQSTLKFNGNARPNTNQLLPEDRGVYSCTFENEVKKLESSMHLRIEHEPIAIKQKHKVAYDVSETADIACRVLAYPKPEFQWFFGSNTAPLQMSSEGHYEINTTSNNNDSYLSVLKIKNIKSQDYGEYYCKVQNSLGTIRPQIRLQAKGSPDTPRSLTSIKVGPTFVTLNWEAGFDGGLSSTKYFVMYKRVGGAGGAAGAGQQCAAERSHDSDWMEYDCGRANPCNVTRLDQHDNYLFKVKAVNTKGQSNYSNEITVTTKVDTIPAPEQVTYDPATRTVAFSVGPTCLALVGVAEGLSAPHHQEPKWQVVDTVQVNLLGNAPSFQEAQIEYPQASTKQSRNGGRSVSDAPLDELNPRLKLKLCLRISPDHCSDYTEAEIGPSYIKEASALTVPKVIAFVVSSLAFLLFLSLIFVYCRCKKNVKQKDSGKDYETDSMRPSMVTQQNQAPPPYYASTGMENKALEMYQPMDDSKSAVYASQGGFRYHVAPHLQPHSAQNLTNADWRNEAYIEHSYTNSNNAGSVHSQESLWQIKLVPPTNGVVGMPPPHQMMDRQSNYEYNAIGRGGYGNMDDYETYPHMAPQNGPDAYNRSSQNPSRQDYCSDPYASVHKPKKRMEQHMESQYHEVSGLPEAYGGSGGEPSVAGGEEKPPHLSVSYDESLESGYSTPNSRARRVIREIIV</sequence>
<dbReference type="PROSITE" id="PS51657">
    <property type="entry name" value="PSRV_HELICASE"/>
    <property type="match status" value="1"/>
</dbReference>
<dbReference type="SMART" id="SM00060">
    <property type="entry name" value="FN3"/>
    <property type="match status" value="1"/>
</dbReference>
<feature type="region of interest" description="Disordered" evidence="7">
    <location>
        <begin position="1524"/>
        <end position="1548"/>
    </location>
</feature>
<dbReference type="SUPFAM" id="SSF48726">
    <property type="entry name" value="Immunoglobulin"/>
    <property type="match status" value="7"/>
</dbReference>
<feature type="domain" description="Ig-like" evidence="9">
    <location>
        <begin position="1034"/>
        <end position="1142"/>
    </location>
</feature>
<keyword evidence="8" id="KW-1133">Transmembrane helix</keyword>
<dbReference type="Gene3D" id="2.60.40.10">
    <property type="entry name" value="Immunoglobulins"/>
    <property type="match status" value="8"/>
</dbReference>
<dbReference type="InterPro" id="IPR027351">
    <property type="entry name" value="(+)RNA_virus_helicase_core_dom"/>
</dbReference>
<comment type="subcellular location">
    <subcellularLocation>
        <location evidence="1">Membrane</location>
        <topology evidence="1">Single-pass type I membrane protein</topology>
    </subcellularLocation>
</comment>
<feature type="region of interest" description="Disordered" evidence="7">
    <location>
        <begin position="1429"/>
        <end position="1449"/>
    </location>
</feature>
<dbReference type="PANTHER" id="PTHR11640:SF134">
    <property type="entry name" value="ECHINOID, ISOFORM A-RELATED"/>
    <property type="match status" value="1"/>
</dbReference>
<keyword evidence="3 8" id="KW-0472">Membrane</keyword>
<evidence type="ECO:0000256" key="4">
    <source>
        <dbReference type="ARBA" id="ARBA00023157"/>
    </source>
</evidence>
<feature type="compositionally biased region" description="Basic and acidic residues" evidence="7">
    <location>
        <begin position="1524"/>
        <end position="1533"/>
    </location>
</feature>
<feature type="domain" description="Fibronectin type-III" evidence="10">
    <location>
        <begin position="1251"/>
        <end position="1360"/>
    </location>
</feature>
<dbReference type="GO" id="GO:0005886">
    <property type="term" value="C:plasma membrane"/>
    <property type="evidence" value="ECO:0007669"/>
    <property type="project" value="TreeGrafter"/>
</dbReference>
<evidence type="ECO:0000259" key="11">
    <source>
        <dbReference type="PROSITE" id="PS51657"/>
    </source>
</evidence>
<dbReference type="Gene3D" id="3.40.50.300">
    <property type="entry name" value="P-loop containing nucleotide triphosphate hydrolases"/>
    <property type="match status" value="2"/>
</dbReference>
<evidence type="ECO:0000313" key="12">
    <source>
        <dbReference type="EMBL" id="CAG9119636.1"/>
    </source>
</evidence>
<evidence type="ECO:0000256" key="8">
    <source>
        <dbReference type="SAM" id="Phobius"/>
    </source>
</evidence>
<dbReference type="Pfam" id="PF01443">
    <property type="entry name" value="Viral_helicase1"/>
    <property type="match status" value="1"/>
</dbReference>
<evidence type="ECO:0000256" key="6">
    <source>
        <dbReference type="ARBA" id="ARBA00023319"/>
    </source>
</evidence>
<feature type="domain" description="Ig-like" evidence="9">
    <location>
        <begin position="941"/>
        <end position="1029"/>
    </location>
</feature>
<feature type="compositionally biased region" description="Polar residues" evidence="7">
    <location>
        <begin position="1431"/>
        <end position="1442"/>
    </location>
</feature>
<reference evidence="12" key="1">
    <citation type="submission" date="2020-11" db="EMBL/GenBank/DDBJ databases">
        <authorList>
            <person name="Whiteford S."/>
        </authorList>
    </citation>
    <scope>NUCLEOTIDE SEQUENCE</scope>
</reference>
<evidence type="ECO:0000313" key="13">
    <source>
        <dbReference type="Proteomes" id="UP000653454"/>
    </source>
</evidence>
<evidence type="ECO:0000256" key="7">
    <source>
        <dbReference type="SAM" id="MobiDB-lite"/>
    </source>
</evidence>
<dbReference type="GO" id="GO:0030154">
    <property type="term" value="P:cell differentiation"/>
    <property type="evidence" value="ECO:0007669"/>
    <property type="project" value="UniProtKB-ARBA"/>
</dbReference>
<dbReference type="GO" id="GO:0005524">
    <property type="term" value="F:ATP binding"/>
    <property type="evidence" value="ECO:0007669"/>
    <property type="project" value="InterPro"/>
</dbReference>
<accession>A0A8S4EUD3</accession>
<dbReference type="InterPro" id="IPR036116">
    <property type="entry name" value="FN3_sf"/>
</dbReference>
<evidence type="ECO:0000259" key="9">
    <source>
        <dbReference type="PROSITE" id="PS50835"/>
    </source>
</evidence>
<feature type="domain" description="(+)RNA virus helicase C-terminal" evidence="11">
    <location>
        <begin position="456"/>
        <end position="774"/>
    </location>
</feature>
<dbReference type="PROSITE" id="PS50853">
    <property type="entry name" value="FN3"/>
    <property type="match status" value="1"/>
</dbReference>
<dbReference type="Pfam" id="PF13895">
    <property type="entry name" value="Ig_2"/>
    <property type="match status" value="1"/>
</dbReference>
<dbReference type="Proteomes" id="UP000653454">
    <property type="component" value="Unassembled WGS sequence"/>
</dbReference>
<dbReference type="EMBL" id="CAJHNJ030000022">
    <property type="protein sequence ID" value="CAG9119636.1"/>
    <property type="molecule type" value="Genomic_DNA"/>
</dbReference>
<organism evidence="12 13">
    <name type="scientific">Plutella xylostella</name>
    <name type="common">Diamondback moth</name>
    <name type="synonym">Plutella maculipennis</name>
    <dbReference type="NCBI Taxonomy" id="51655"/>
    <lineage>
        <taxon>Eukaryota</taxon>
        <taxon>Metazoa</taxon>
        <taxon>Ecdysozoa</taxon>
        <taxon>Arthropoda</taxon>
        <taxon>Hexapoda</taxon>
        <taxon>Insecta</taxon>
        <taxon>Pterygota</taxon>
        <taxon>Neoptera</taxon>
        <taxon>Endopterygota</taxon>
        <taxon>Lepidoptera</taxon>
        <taxon>Glossata</taxon>
        <taxon>Ditrysia</taxon>
        <taxon>Yponomeutoidea</taxon>
        <taxon>Plutellidae</taxon>
        <taxon>Plutella</taxon>
    </lineage>
</organism>
<dbReference type="GO" id="GO:0050839">
    <property type="term" value="F:cell adhesion molecule binding"/>
    <property type="evidence" value="ECO:0007669"/>
    <property type="project" value="TreeGrafter"/>
</dbReference>
<dbReference type="SUPFAM" id="SSF49265">
    <property type="entry name" value="Fibronectin type III"/>
    <property type="match status" value="1"/>
</dbReference>
<dbReference type="SMART" id="SM00409">
    <property type="entry name" value="IG"/>
    <property type="match status" value="7"/>
</dbReference>
<feature type="domain" description="Ig-like" evidence="9">
    <location>
        <begin position="1147"/>
        <end position="1244"/>
    </location>
</feature>
<dbReference type="InterPro" id="IPR007110">
    <property type="entry name" value="Ig-like_dom"/>
</dbReference>
<comment type="caution">
    <text evidence="12">The sequence shown here is derived from an EMBL/GenBank/DDBJ whole genome shotgun (WGS) entry which is preliminary data.</text>
</comment>
<dbReference type="PANTHER" id="PTHR11640">
    <property type="entry name" value="NEPHRIN"/>
    <property type="match status" value="1"/>
</dbReference>
<dbReference type="GO" id="GO:0005911">
    <property type="term" value="C:cell-cell junction"/>
    <property type="evidence" value="ECO:0007669"/>
    <property type="project" value="TreeGrafter"/>
</dbReference>
<dbReference type="InterPro" id="IPR036179">
    <property type="entry name" value="Ig-like_dom_sf"/>
</dbReference>
<dbReference type="Pfam" id="PF13927">
    <property type="entry name" value="Ig_3"/>
    <property type="match status" value="4"/>
</dbReference>
<dbReference type="PROSITE" id="PS50835">
    <property type="entry name" value="IG_LIKE"/>
    <property type="match status" value="7"/>
</dbReference>
<dbReference type="InterPro" id="IPR003599">
    <property type="entry name" value="Ig_sub"/>
</dbReference>
<evidence type="ECO:0000256" key="3">
    <source>
        <dbReference type="ARBA" id="ARBA00023136"/>
    </source>
</evidence>
<keyword evidence="5" id="KW-0325">Glycoprotein</keyword>
<dbReference type="Pfam" id="PF00041">
    <property type="entry name" value="fn3"/>
    <property type="match status" value="1"/>
</dbReference>
<dbReference type="InterPro" id="IPR003598">
    <property type="entry name" value="Ig_sub2"/>
</dbReference>
<feature type="region of interest" description="Disordered" evidence="7">
    <location>
        <begin position="1670"/>
        <end position="1765"/>
    </location>
</feature>
<dbReference type="SMART" id="SM00408">
    <property type="entry name" value="IGc2"/>
    <property type="match status" value="6"/>
</dbReference>
<keyword evidence="2" id="KW-0677">Repeat</keyword>
<keyword evidence="6" id="KW-0393">Immunoglobulin domain</keyword>
<evidence type="ECO:0000259" key="10">
    <source>
        <dbReference type="PROSITE" id="PS50853"/>
    </source>
</evidence>
<feature type="domain" description="Ig-like" evidence="9">
    <location>
        <begin position="847"/>
        <end position="929"/>
    </location>
</feature>
<dbReference type="CDD" id="cd00096">
    <property type="entry name" value="Ig"/>
    <property type="match status" value="3"/>
</dbReference>
<dbReference type="SUPFAM" id="SSF52540">
    <property type="entry name" value="P-loop containing nucleoside triphosphate hydrolases"/>
    <property type="match status" value="1"/>
</dbReference>
<evidence type="ECO:0000256" key="2">
    <source>
        <dbReference type="ARBA" id="ARBA00022737"/>
    </source>
</evidence>
<dbReference type="InterPro" id="IPR013783">
    <property type="entry name" value="Ig-like_fold"/>
</dbReference>
<keyword evidence="13" id="KW-1185">Reference proteome</keyword>
<feature type="domain" description="Ig-like" evidence="9">
    <location>
        <begin position="762"/>
        <end position="840"/>
    </location>
</feature>
<keyword evidence="8" id="KW-0812">Transmembrane</keyword>
<dbReference type="CDD" id="cd00063">
    <property type="entry name" value="FN3"/>
    <property type="match status" value="1"/>
</dbReference>
<dbReference type="GO" id="GO:0098609">
    <property type="term" value="P:cell-cell adhesion"/>
    <property type="evidence" value="ECO:0007669"/>
    <property type="project" value="TreeGrafter"/>
</dbReference>
<proteinExistence type="predicted"/>
<dbReference type="InterPro" id="IPR013098">
    <property type="entry name" value="Ig_I-set"/>
</dbReference>
<feature type="domain" description="Ig-like" evidence="9">
    <location>
        <begin position="37"/>
        <end position="131"/>
    </location>
</feature>
<feature type="compositionally biased region" description="Basic and acidic residues" evidence="7">
    <location>
        <begin position="1711"/>
        <end position="1720"/>
    </location>
</feature>
<dbReference type="Pfam" id="PF07679">
    <property type="entry name" value="I-set"/>
    <property type="match status" value="1"/>
</dbReference>
<keyword evidence="4" id="KW-1015">Disulfide bond</keyword>